<sequence length="75" mass="8688">MMYFLIADQHGPYEVLLWIGVAAVSLIVNVICIILMMFLWHSRKKVKPNQEDKTYMSIKKTEVSSDYDVIAQPLN</sequence>
<dbReference type="EMBL" id="CM043800">
    <property type="protein sequence ID" value="KAI4811261.1"/>
    <property type="molecule type" value="Genomic_DNA"/>
</dbReference>
<gene>
    <name evidence="1" type="ORF">KUCAC02_014175</name>
</gene>
<evidence type="ECO:0000313" key="2">
    <source>
        <dbReference type="Proteomes" id="UP001057452"/>
    </source>
</evidence>
<comment type="caution">
    <text evidence="1">The sequence shown here is derived from an EMBL/GenBank/DDBJ whole genome shotgun (WGS) entry which is preliminary data.</text>
</comment>
<protein>
    <submittedName>
        <fullName evidence="1">Uncharacterized protein</fullName>
    </submittedName>
</protein>
<accession>A0ACB9WDX4</accession>
<keyword evidence="2" id="KW-1185">Reference proteome</keyword>
<name>A0ACB9WDX4_CHAAC</name>
<evidence type="ECO:0000313" key="1">
    <source>
        <dbReference type="EMBL" id="KAI4811261.1"/>
    </source>
</evidence>
<reference evidence="1" key="1">
    <citation type="submission" date="2022-05" db="EMBL/GenBank/DDBJ databases">
        <title>Chromosome-level genome of Chaenocephalus aceratus.</title>
        <authorList>
            <person name="Park H."/>
        </authorList>
    </citation>
    <scope>NUCLEOTIDE SEQUENCE</scope>
    <source>
        <strain evidence="1">KU_202001</strain>
    </source>
</reference>
<organism evidence="1 2">
    <name type="scientific">Chaenocephalus aceratus</name>
    <name type="common">Blackfin icefish</name>
    <name type="synonym">Chaenichthys aceratus</name>
    <dbReference type="NCBI Taxonomy" id="36190"/>
    <lineage>
        <taxon>Eukaryota</taxon>
        <taxon>Metazoa</taxon>
        <taxon>Chordata</taxon>
        <taxon>Craniata</taxon>
        <taxon>Vertebrata</taxon>
        <taxon>Euteleostomi</taxon>
        <taxon>Actinopterygii</taxon>
        <taxon>Neopterygii</taxon>
        <taxon>Teleostei</taxon>
        <taxon>Neoteleostei</taxon>
        <taxon>Acanthomorphata</taxon>
        <taxon>Eupercaria</taxon>
        <taxon>Perciformes</taxon>
        <taxon>Notothenioidei</taxon>
        <taxon>Channichthyidae</taxon>
        <taxon>Chaenocephalus</taxon>
    </lineage>
</organism>
<dbReference type="Proteomes" id="UP001057452">
    <property type="component" value="Chromosome 16"/>
</dbReference>
<proteinExistence type="predicted"/>